<dbReference type="PANTHER" id="PTHR33184">
    <property type="entry name" value="PROTEIN TAPETUM DETERMINANT 1-LIKE-RELATED"/>
    <property type="match status" value="1"/>
</dbReference>
<dbReference type="Proteomes" id="UP000275267">
    <property type="component" value="Unassembled WGS sequence"/>
</dbReference>
<evidence type="ECO:0000256" key="2">
    <source>
        <dbReference type="SAM" id="SignalP"/>
    </source>
</evidence>
<gene>
    <name evidence="3" type="ORF">C2845_PM12G09610</name>
</gene>
<keyword evidence="1 2" id="KW-0732">Signal</keyword>
<evidence type="ECO:0000313" key="4">
    <source>
        <dbReference type="Proteomes" id="UP000275267"/>
    </source>
</evidence>
<dbReference type="GO" id="GO:0001709">
    <property type="term" value="P:cell fate determination"/>
    <property type="evidence" value="ECO:0007669"/>
    <property type="project" value="TreeGrafter"/>
</dbReference>
<evidence type="ECO:0000313" key="3">
    <source>
        <dbReference type="EMBL" id="RLM78234.1"/>
    </source>
</evidence>
<proteinExistence type="predicted"/>
<dbReference type="STRING" id="4540.A0A3L6QC47"/>
<dbReference type="AlphaFoldDB" id="A0A3L6QC47"/>
<sequence length="127" mass="13479">MAYIPKATILLFLVALTCSEHIGNAKGSCQLSDIHISQVVTGKVVEGQPQFQVTIGNRCSCPQAEVMVSCFGLPSIGTVDKTKIHVVDSELCSVANGLPIAKGSPVIFTYAKMTPQDFPVVSAKPRC</sequence>
<name>A0A3L6QC47_PANMI</name>
<feature type="chain" id="PRO_5018079536" evidence="2">
    <location>
        <begin position="20"/>
        <end position="127"/>
    </location>
</feature>
<dbReference type="Pfam" id="PF24068">
    <property type="entry name" value="TPD1_C"/>
    <property type="match status" value="1"/>
</dbReference>
<dbReference type="PANTHER" id="PTHR33184:SF5">
    <property type="entry name" value="PUTATIVE-RELATED"/>
    <property type="match status" value="1"/>
</dbReference>
<feature type="signal peptide" evidence="2">
    <location>
        <begin position="1"/>
        <end position="19"/>
    </location>
</feature>
<dbReference type="OrthoDB" id="603213at2759"/>
<organism evidence="3 4">
    <name type="scientific">Panicum miliaceum</name>
    <name type="common">Proso millet</name>
    <name type="synonym">Broomcorn millet</name>
    <dbReference type="NCBI Taxonomy" id="4540"/>
    <lineage>
        <taxon>Eukaryota</taxon>
        <taxon>Viridiplantae</taxon>
        <taxon>Streptophyta</taxon>
        <taxon>Embryophyta</taxon>
        <taxon>Tracheophyta</taxon>
        <taxon>Spermatophyta</taxon>
        <taxon>Magnoliopsida</taxon>
        <taxon>Liliopsida</taxon>
        <taxon>Poales</taxon>
        <taxon>Poaceae</taxon>
        <taxon>PACMAD clade</taxon>
        <taxon>Panicoideae</taxon>
        <taxon>Panicodae</taxon>
        <taxon>Paniceae</taxon>
        <taxon>Panicinae</taxon>
        <taxon>Panicum</taxon>
        <taxon>Panicum sect. Panicum</taxon>
    </lineage>
</organism>
<dbReference type="InterPro" id="IPR040361">
    <property type="entry name" value="TPD1"/>
</dbReference>
<protein>
    <submittedName>
        <fullName evidence="3">Protein TAPETUM DETERMINANT 1-like</fullName>
    </submittedName>
</protein>
<accession>A0A3L6QC47</accession>
<reference evidence="4" key="1">
    <citation type="journal article" date="2019" name="Nat. Commun.">
        <title>The genome of broomcorn millet.</title>
        <authorList>
            <person name="Zou C."/>
            <person name="Miki D."/>
            <person name="Li D."/>
            <person name="Tang Q."/>
            <person name="Xiao L."/>
            <person name="Rajput S."/>
            <person name="Deng P."/>
            <person name="Jia W."/>
            <person name="Huang R."/>
            <person name="Zhang M."/>
            <person name="Sun Y."/>
            <person name="Hu J."/>
            <person name="Fu X."/>
            <person name="Schnable P.S."/>
            <person name="Li F."/>
            <person name="Zhang H."/>
            <person name="Feng B."/>
            <person name="Zhu X."/>
            <person name="Liu R."/>
            <person name="Schnable J.C."/>
            <person name="Zhu J.-K."/>
            <person name="Zhang H."/>
        </authorList>
    </citation>
    <scope>NUCLEOTIDE SEQUENCE [LARGE SCALE GENOMIC DNA]</scope>
</reference>
<keyword evidence="4" id="KW-1185">Reference proteome</keyword>
<dbReference type="EMBL" id="PQIB02000012">
    <property type="protein sequence ID" value="RLM78234.1"/>
    <property type="molecule type" value="Genomic_DNA"/>
</dbReference>
<comment type="caution">
    <text evidence="3">The sequence shown here is derived from an EMBL/GenBank/DDBJ whole genome shotgun (WGS) entry which is preliminary data.</text>
</comment>
<evidence type="ECO:0000256" key="1">
    <source>
        <dbReference type="ARBA" id="ARBA00022729"/>
    </source>
</evidence>